<reference evidence="1 2" key="1">
    <citation type="journal article" date="2018" name="Front. Plant Sci.">
        <title>Red Clover (Trifolium pratense) and Zigzag Clover (T. medium) - A Picture of Genomic Similarities and Differences.</title>
        <authorList>
            <person name="Dluhosova J."/>
            <person name="Istvanek J."/>
            <person name="Nedelnik J."/>
            <person name="Repkova J."/>
        </authorList>
    </citation>
    <scope>NUCLEOTIDE SEQUENCE [LARGE SCALE GENOMIC DNA]</scope>
    <source>
        <strain evidence="2">cv. 10/8</strain>
        <tissue evidence="1">Leaf</tissue>
    </source>
</reference>
<protein>
    <submittedName>
        <fullName evidence="1">Uncharacterized protein</fullName>
    </submittedName>
</protein>
<dbReference type="EMBL" id="LXQA010715760">
    <property type="protein sequence ID" value="MCI67382.1"/>
    <property type="molecule type" value="Genomic_DNA"/>
</dbReference>
<dbReference type="Proteomes" id="UP000265520">
    <property type="component" value="Unassembled WGS sequence"/>
</dbReference>
<evidence type="ECO:0000313" key="2">
    <source>
        <dbReference type="Proteomes" id="UP000265520"/>
    </source>
</evidence>
<comment type="caution">
    <text evidence="1">The sequence shown here is derived from an EMBL/GenBank/DDBJ whole genome shotgun (WGS) entry which is preliminary data.</text>
</comment>
<feature type="non-terminal residue" evidence="1">
    <location>
        <position position="33"/>
    </location>
</feature>
<name>A0A392U1U5_9FABA</name>
<proteinExistence type="predicted"/>
<evidence type="ECO:0000313" key="1">
    <source>
        <dbReference type="EMBL" id="MCI67382.1"/>
    </source>
</evidence>
<dbReference type="AlphaFoldDB" id="A0A392U1U5"/>
<organism evidence="1 2">
    <name type="scientific">Trifolium medium</name>
    <dbReference type="NCBI Taxonomy" id="97028"/>
    <lineage>
        <taxon>Eukaryota</taxon>
        <taxon>Viridiplantae</taxon>
        <taxon>Streptophyta</taxon>
        <taxon>Embryophyta</taxon>
        <taxon>Tracheophyta</taxon>
        <taxon>Spermatophyta</taxon>
        <taxon>Magnoliopsida</taxon>
        <taxon>eudicotyledons</taxon>
        <taxon>Gunneridae</taxon>
        <taxon>Pentapetalae</taxon>
        <taxon>rosids</taxon>
        <taxon>fabids</taxon>
        <taxon>Fabales</taxon>
        <taxon>Fabaceae</taxon>
        <taxon>Papilionoideae</taxon>
        <taxon>50 kb inversion clade</taxon>
        <taxon>NPAAA clade</taxon>
        <taxon>Hologalegina</taxon>
        <taxon>IRL clade</taxon>
        <taxon>Trifolieae</taxon>
        <taxon>Trifolium</taxon>
    </lineage>
</organism>
<accession>A0A392U1U5</accession>
<keyword evidence="2" id="KW-1185">Reference proteome</keyword>
<sequence length="33" mass="4035">MERWEFRDLKGLEQASDWNREVEASSFEKFGEQ</sequence>